<sequence length="563" mass="61934">MAIDTPLLYAIIDMGSNGIRFSITNLSQPTARILPTIFYDRIGISLYEAQFCSGNSPGTRGPIPQDVMNRVGNHFVRFQVTCEDFGVPAENIYVLATEATRTAPNSDEFRAYIKARTGWEVTLLSKEEEGRIGALGIASSASSVAGLAMDLGGGSTQFTWVIEEDGVIQTSPQGSFSFPYGAAALTRRLEQEGGTKKTKRALREEIAQRFRDAYPQLGIPESLFETARRKGRLDLYLCGGGFRGWGYVLMNQSHIDPYPIPIINGFQARRADFHDTISVLDVVTDSDVKIFGVSKRRAAQIPAVAVLIDAIMDALPAITHIQFCQGGVREGFLFDRLPREIRAQDPLGAATLPYAPPSADALCELLSSTLPTSPSPIAGHTPPESFSRRLLAAITNLLYAHSQGPRETRSAAALHCTKTGILASATSLSHAERAIIALVLCERWAGDLSPADLAYQHQLQRTLTPQEAWWCRFVGQVATLVGDVYPAGRVTRWRIQCQTLWEEVVKKKERCDLLRVRVRCNADDAGATTMQESLREWTHAFEKSGKKKNWVRQYGIRVGGAIC</sequence>
<dbReference type="InterPro" id="IPR057512">
    <property type="entry name" value="RTG2_C"/>
</dbReference>
<dbReference type="Gene3D" id="3.30.420.150">
    <property type="entry name" value="Exopolyphosphatase. Domain 2"/>
    <property type="match status" value="1"/>
</dbReference>
<dbReference type="Pfam" id="PF02541">
    <property type="entry name" value="Ppx-GppA"/>
    <property type="match status" value="1"/>
</dbReference>
<dbReference type="FunFam" id="3.30.420.40:FF:000191">
    <property type="entry name" value="Retrograde regulation protein 2"/>
    <property type="match status" value="1"/>
</dbReference>
<dbReference type="EMBL" id="BLJY01000007">
    <property type="protein sequence ID" value="GFF17658.1"/>
    <property type="molecule type" value="Genomic_DNA"/>
</dbReference>
<accession>A0A5M3Z4C0</accession>
<reference evidence="3 4" key="1">
    <citation type="submission" date="2020-01" db="EMBL/GenBank/DDBJ databases">
        <title>Aspergillus terreus IFO 6365 whole genome shotgun sequence.</title>
        <authorList>
            <person name="Kanamasa S."/>
            <person name="Takahashi H."/>
        </authorList>
    </citation>
    <scope>NUCLEOTIDE SEQUENCE [LARGE SCALE GENOMIC DNA]</scope>
    <source>
        <strain evidence="3 4">IFO 6365</strain>
    </source>
</reference>
<dbReference type="OrthoDB" id="2985014at2759"/>
<evidence type="ECO:0000313" key="3">
    <source>
        <dbReference type="EMBL" id="GFF17658.1"/>
    </source>
</evidence>
<feature type="domain" description="RTG2 C-terminal" evidence="2">
    <location>
        <begin position="345"/>
        <end position="558"/>
    </location>
</feature>
<keyword evidence="4" id="KW-1185">Reference proteome</keyword>
<name>A0A5M3Z4C0_ASPTE</name>
<dbReference type="Gene3D" id="3.30.420.40">
    <property type="match status" value="1"/>
</dbReference>
<dbReference type="InterPro" id="IPR003695">
    <property type="entry name" value="Ppx_GppA_N"/>
</dbReference>
<dbReference type="SUPFAM" id="SSF53067">
    <property type="entry name" value="Actin-like ATPase domain"/>
    <property type="match status" value="2"/>
</dbReference>
<dbReference type="Proteomes" id="UP000452235">
    <property type="component" value="Unassembled WGS sequence"/>
</dbReference>
<evidence type="ECO:0000313" key="4">
    <source>
        <dbReference type="Proteomes" id="UP000452235"/>
    </source>
</evidence>
<dbReference type="VEuPathDB" id="FungiDB:ATEG_05819"/>
<dbReference type="Pfam" id="PF23566">
    <property type="entry name" value="RTG2_C"/>
    <property type="match status" value="1"/>
</dbReference>
<evidence type="ECO:0000259" key="1">
    <source>
        <dbReference type="Pfam" id="PF02541"/>
    </source>
</evidence>
<dbReference type="InterPro" id="IPR050273">
    <property type="entry name" value="GppA/Ppx_hydrolase"/>
</dbReference>
<dbReference type="GO" id="GO:0006357">
    <property type="term" value="P:regulation of transcription by RNA polymerase II"/>
    <property type="evidence" value="ECO:0007669"/>
    <property type="project" value="TreeGrafter"/>
</dbReference>
<dbReference type="FunFam" id="3.30.420.150:FF:000007">
    <property type="entry name" value="Retrograde regulation protein 2"/>
    <property type="match status" value="1"/>
</dbReference>
<comment type="caution">
    <text evidence="3">The sequence shown here is derived from an EMBL/GenBank/DDBJ whole genome shotgun (WGS) entry which is preliminary data.</text>
</comment>
<dbReference type="Gene3D" id="1.10.3210.10">
    <property type="entry name" value="Hypothetical protein af1432"/>
    <property type="match status" value="1"/>
</dbReference>
<feature type="domain" description="Ppx/GppA phosphatase N-terminal" evidence="1">
    <location>
        <begin position="59"/>
        <end position="340"/>
    </location>
</feature>
<dbReference type="PANTHER" id="PTHR30005:SF0">
    <property type="entry name" value="RETROGRADE REGULATION PROTEIN 2"/>
    <property type="match status" value="1"/>
</dbReference>
<dbReference type="InterPro" id="IPR043129">
    <property type="entry name" value="ATPase_NBD"/>
</dbReference>
<dbReference type="PANTHER" id="PTHR30005">
    <property type="entry name" value="EXOPOLYPHOSPHATASE"/>
    <property type="match status" value="1"/>
</dbReference>
<organism evidence="3 4">
    <name type="scientific">Aspergillus terreus</name>
    <dbReference type="NCBI Taxonomy" id="33178"/>
    <lineage>
        <taxon>Eukaryota</taxon>
        <taxon>Fungi</taxon>
        <taxon>Dikarya</taxon>
        <taxon>Ascomycota</taxon>
        <taxon>Pezizomycotina</taxon>
        <taxon>Eurotiomycetes</taxon>
        <taxon>Eurotiomycetidae</taxon>
        <taxon>Eurotiales</taxon>
        <taxon>Aspergillaceae</taxon>
        <taxon>Aspergillus</taxon>
        <taxon>Aspergillus subgen. Circumdati</taxon>
    </lineage>
</organism>
<gene>
    <name evidence="3" type="ORF">ATEIFO6365_0007020700</name>
</gene>
<dbReference type="AlphaFoldDB" id="A0A5M3Z4C0"/>
<proteinExistence type="predicted"/>
<protein>
    <submittedName>
        <fullName evidence="3">MFS general substrate transporter</fullName>
    </submittedName>
</protein>
<evidence type="ECO:0000259" key="2">
    <source>
        <dbReference type="Pfam" id="PF23566"/>
    </source>
</evidence>